<dbReference type="Gene3D" id="3.20.20.100">
    <property type="entry name" value="NADP-dependent oxidoreductase domain"/>
    <property type="match status" value="1"/>
</dbReference>
<dbReference type="EMBL" id="JAABOP010000001">
    <property type="protein sequence ID" value="NER09870.1"/>
    <property type="molecule type" value="Genomic_DNA"/>
</dbReference>
<keyword evidence="9" id="KW-1185">Reference proteome</keyword>
<dbReference type="Pfam" id="PF00248">
    <property type="entry name" value="Aldo_ket_red"/>
    <property type="match status" value="1"/>
</dbReference>
<comment type="similarity">
    <text evidence="1">Belongs to the aldo/keto reductase family.</text>
</comment>
<evidence type="ECO:0000256" key="3">
    <source>
        <dbReference type="ARBA" id="ARBA00023002"/>
    </source>
</evidence>
<dbReference type="PANTHER" id="PTHR43827">
    <property type="entry name" value="2,5-DIKETO-D-GLUCONIC ACID REDUCTASE"/>
    <property type="match status" value="1"/>
</dbReference>
<keyword evidence="3" id="KW-0560">Oxidoreductase</keyword>
<sequence length="295" mass="34151">MKNITDIKGGFTLHNGVKMPYLGLGVWQTRDGDEVINAVKWALEAGYRHIDTASIYQNEDGVGTGIKASGVPREEVFLVSKVWNADQGHDATMRAFESSLKKLDTNYLDLYLIHWPVRGKYKDTWKALETLYREKKVRAIGVSNFLKHHLENLLDSSSITPMVNQMEFHPYLVQQDLVDFCRDNQIQYEAWSPLMQGRIFQIPELQEMAKKYGKTVSQIVLRWDIQKGVVTIPKSRNKERIIANAQVFDFELTTDDLNYLDGLDRKKRFGPHPRAMDFPSIIRKGWNFCIRQLNK</sequence>
<feature type="domain" description="NADP-dependent oxidoreductase" evidence="7">
    <location>
        <begin position="22"/>
        <end position="264"/>
    </location>
</feature>
<dbReference type="PANTHER" id="PTHR43827:SF3">
    <property type="entry name" value="NADP-DEPENDENT OXIDOREDUCTASE DOMAIN-CONTAINING PROTEIN"/>
    <property type="match status" value="1"/>
</dbReference>
<dbReference type="CDD" id="cd19157">
    <property type="entry name" value="AKR_AKR5G1-3"/>
    <property type="match status" value="1"/>
</dbReference>
<dbReference type="PROSITE" id="PS00062">
    <property type="entry name" value="ALDOKETO_REDUCTASE_2"/>
    <property type="match status" value="1"/>
</dbReference>
<evidence type="ECO:0000313" key="9">
    <source>
        <dbReference type="Proteomes" id="UP000468443"/>
    </source>
</evidence>
<evidence type="ECO:0000313" key="8">
    <source>
        <dbReference type="EMBL" id="NER09870.1"/>
    </source>
</evidence>
<dbReference type="PROSITE" id="PS00798">
    <property type="entry name" value="ALDOKETO_REDUCTASE_1"/>
    <property type="match status" value="1"/>
</dbReference>
<dbReference type="InterPro" id="IPR018170">
    <property type="entry name" value="Aldo/ket_reductase_CS"/>
</dbReference>
<evidence type="ECO:0000256" key="2">
    <source>
        <dbReference type="ARBA" id="ARBA00022857"/>
    </source>
</evidence>
<dbReference type="PRINTS" id="PR00069">
    <property type="entry name" value="ALDKETRDTASE"/>
</dbReference>
<dbReference type="RefSeq" id="WP_163691901.1">
    <property type="nucleotide sequence ID" value="NZ_FXTW01000001.1"/>
</dbReference>
<dbReference type="InterPro" id="IPR020471">
    <property type="entry name" value="AKR"/>
</dbReference>
<dbReference type="PIRSF" id="PIRSF000097">
    <property type="entry name" value="AKR"/>
    <property type="match status" value="1"/>
</dbReference>
<proteinExistence type="inferred from homology"/>
<accession>A0A6P0UBJ4</accession>
<organism evidence="8 9">
    <name type="scientific">Muriicola jejuensis</name>
    <dbReference type="NCBI Taxonomy" id="504488"/>
    <lineage>
        <taxon>Bacteria</taxon>
        <taxon>Pseudomonadati</taxon>
        <taxon>Bacteroidota</taxon>
        <taxon>Flavobacteriia</taxon>
        <taxon>Flavobacteriales</taxon>
        <taxon>Flavobacteriaceae</taxon>
        <taxon>Muriicola</taxon>
    </lineage>
</organism>
<dbReference type="SUPFAM" id="SSF51430">
    <property type="entry name" value="NAD(P)-linked oxidoreductase"/>
    <property type="match status" value="1"/>
</dbReference>
<evidence type="ECO:0000256" key="1">
    <source>
        <dbReference type="ARBA" id="ARBA00007905"/>
    </source>
</evidence>
<dbReference type="InterPro" id="IPR023210">
    <property type="entry name" value="NADP_OxRdtase_dom"/>
</dbReference>
<evidence type="ECO:0000256" key="6">
    <source>
        <dbReference type="PIRSR" id="PIRSR000097-3"/>
    </source>
</evidence>
<feature type="active site" description="Proton donor" evidence="4">
    <location>
        <position position="56"/>
    </location>
</feature>
<dbReference type="FunFam" id="3.20.20.100:FF:000015">
    <property type="entry name" value="Oxidoreductase, aldo/keto reductase family"/>
    <property type="match status" value="1"/>
</dbReference>
<evidence type="ECO:0000256" key="4">
    <source>
        <dbReference type="PIRSR" id="PIRSR000097-1"/>
    </source>
</evidence>
<dbReference type="Proteomes" id="UP000468443">
    <property type="component" value="Unassembled WGS sequence"/>
</dbReference>
<dbReference type="PROSITE" id="PS00063">
    <property type="entry name" value="ALDOKETO_REDUCTASE_3"/>
    <property type="match status" value="1"/>
</dbReference>
<keyword evidence="2" id="KW-0521">NADP</keyword>
<protein>
    <submittedName>
        <fullName evidence="8">Aldo/keto reductase</fullName>
    </submittedName>
</protein>
<feature type="binding site" evidence="5">
    <location>
        <position position="114"/>
    </location>
    <ligand>
        <name>substrate</name>
    </ligand>
</feature>
<reference evidence="8 9" key="1">
    <citation type="submission" date="2020-01" db="EMBL/GenBank/DDBJ databases">
        <title>Muriicola jejuensis KCTC 22299.</title>
        <authorList>
            <person name="Wang G."/>
        </authorList>
    </citation>
    <scope>NUCLEOTIDE SEQUENCE [LARGE SCALE GENOMIC DNA]</scope>
    <source>
        <strain evidence="8 9">KCTC 22299</strain>
    </source>
</reference>
<gene>
    <name evidence="8" type="ORF">GWK09_05040</name>
</gene>
<dbReference type="AlphaFoldDB" id="A0A6P0UBJ4"/>
<comment type="caution">
    <text evidence="8">The sequence shown here is derived from an EMBL/GenBank/DDBJ whole genome shotgun (WGS) entry which is preliminary data.</text>
</comment>
<dbReference type="GO" id="GO:0016616">
    <property type="term" value="F:oxidoreductase activity, acting on the CH-OH group of donors, NAD or NADP as acceptor"/>
    <property type="evidence" value="ECO:0007669"/>
    <property type="project" value="UniProtKB-ARBA"/>
</dbReference>
<evidence type="ECO:0000259" key="7">
    <source>
        <dbReference type="Pfam" id="PF00248"/>
    </source>
</evidence>
<name>A0A6P0UBJ4_9FLAO</name>
<dbReference type="InterPro" id="IPR036812">
    <property type="entry name" value="NAD(P)_OxRdtase_dom_sf"/>
</dbReference>
<feature type="site" description="Lowers pKa of active site Tyr" evidence="6">
    <location>
        <position position="81"/>
    </location>
</feature>
<dbReference type="InterPro" id="IPR044500">
    <property type="entry name" value="AKR5G"/>
</dbReference>
<evidence type="ECO:0000256" key="5">
    <source>
        <dbReference type="PIRSR" id="PIRSR000097-2"/>
    </source>
</evidence>